<dbReference type="InterPro" id="IPR016194">
    <property type="entry name" value="SPOC-like_C_dom_sf"/>
</dbReference>
<dbReference type="EMBL" id="CACRXK020028061">
    <property type="protein sequence ID" value="CAB4041274.1"/>
    <property type="molecule type" value="Genomic_DNA"/>
</dbReference>
<feature type="compositionally biased region" description="Basic residues" evidence="7">
    <location>
        <begin position="275"/>
        <end position="289"/>
    </location>
</feature>
<feature type="compositionally biased region" description="Basic and acidic residues" evidence="7">
    <location>
        <begin position="185"/>
        <end position="203"/>
    </location>
</feature>
<dbReference type="Gene3D" id="2.40.290.10">
    <property type="match status" value="1"/>
</dbReference>
<evidence type="ECO:0000256" key="5">
    <source>
        <dbReference type="ARBA" id="ARBA00023163"/>
    </source>
</evidence>
<evidence type="ECO:0000256" key="1">
    <source>
        <dbReference type="ARBA" id="ARBA00004123"/>
    </source>
</evidence>
<feature type="compositionally biased region" description="Polar residues" evidence="7">
    <location>
        <begin position="491"/>
        <end position="512"/>
    </location>
</feature>
<keyword evidence="6" id="KW-0539">Nucleus</keyword>
<dbReference type="SUPFAM" id="SSF100939">
    <property type="entry name" value="SPOC domain-like"/>
    <property type="match status" value="1"/>
</dbReference>
<feature type="compositionally biased region" description="Basic and acidic residues" evidence="7">
    <location>
        <begin position="310"/>
        <end position="409"/>
    </location>
</feature>
<evidence type="ECO:0000313" key="8">
    <source>
        <dbReference type="EMBL" id="CAB4041274.1"/>
    </source>
</evidence>
<dbReference type="Proteomes" id="UP001152795">
    <property type="component" value="Unassembled WGS sequence"/>
</dbReference>
<evidence type="ECO:0000256" key="2">
    <source>
        <dbReference type="ARBA" id="ARBA00022884"/>
    </source>
</evidence>
<feature type="region of interest" description="Disordered" evidence="7">
    <location>
        <begin position="1"/>
        <end position="512"/>
    </location>
</feature>
<name>A0A6S7KEQ1_PARCT</name>
<dbReference type="CDD" id="cd21543">
    <property type="entry name" value="SPOC_SHARP"/>
    <property type="match status" value="1"/>
</dbReference>
<feature type="compositionally biased region" description="Basic and acidic residues" evidence="7">
    <location>
        <begin position="261"/>
        <end position="274"/>
    </location>
</feature>
<keyword evidence="3" id="KW-0805">Transcription regulation</keyword>
<comment type="caution">
    <text evidence="8">The sequence shown here is derived from an EMBL/GenBank/DDBJ whole genome shotgun (WGS) entry which is preliminary data.</text>
</comment>
<evidence type="ECO:0000256" key="7">
    <source>
        <dbReference type="SAM" id="MobiDB-lite"/>
    </source>
</evidence>
<dbReference type="PROSITE" id="PS50917">
    <property type="entry name" value="SPOC"/>
    <property type="match status" value="1"/>
</dbReference>
<evidence type="ECO:0000313" key="9">
    <source>
        <dbReference type="Proteomes" id="UP001152795"/>
    </source>
</evidence>
<keyword evidence="2" id="KW-0694">RNA-binding</keyword>
<feature type="compositionally biased region" description="Basic and acidic residues" evidence="7">
    <location>
        <begin position="64"/>
        <end position="84"/>
    </location>
</feature>
<feature type="compositionally biased region" description="Basic and acidic residues" evidence="7">
    <location>
        <begin position="41"/>
        <end position="50"/>
    </location>
</feature>
<evidence type="ECO:0000256" key="6">
    <source>
        <dbReference type="ARBA" id="ARBA00023242"/>
    </source>
</evidence>
<keyword evidence="9" id="KW-1185">Reference proteome</keyword>
<feature type="compositionally biased region" description="Basic and acidic residues" evidence="7">
    <location>
        <begin position="1"/>
        <end position="13"/>
    </location>
</feature>
<reference evidence="8" key="1">
    <citation type="submission" date="2020-04" db="EMBL/GenBank/DDBJ databases">
        <authorList>
            <person name="Alioto T."/>
            <person name="Alioto T."/>
            <person name="Gomez Garrido J."/>
        </authorList>
    </citation>
    <scope>NUCLEOTIDE SEQUENCE</scope>
    <source>
        <strain evidence="8">A484AB</strain>
    </source>
</reference>
<dbReference type="GO" id="GO:0005634">
    <property type="term" value="C:nucleus"/>
    <property type="evidence" value="ECO:0007669"/>
    <property type="project" value="UniProtKB-SubCell"/>
</dbReference>
<dbReference type="OrthoDB" id="6407164at2759"/>
<dbReference type="GO" id="GO:0003723">
    <property type="term" value="F:RNA binding"/>
    <property type="evidence" value="ECO:0007669"/>
    <property type="project" value="UniProtKB-KW"/>
</dbReference>
<proteinExistence type="predicted"/>
<dbReference type="AlphaFoldDB" id="A0A6S7KEQ1"/>
<dbReference type="FunFam" id="2.40.290.10:FF:000002">
    <property type="entry name" value="Spen family transcriptional repressor"/>
    <property type="match status" value="1"/>
</dbReference>
<keyword evidence="4" id="KW-0175">Coiled coil</keyword>
<feature type="compositionally biased region" description="Polar residues" evidence="7">
    <location>
        <begin position="429"/>
        <end position="479"/>
    </location>
</feature>
<dbReference type="InterPro" id="IPR012921">
    <property type="entry name" value="SPOC_C"/>
</dbReference>
<evidence type="ECO:0000256" key="4">
    <source>
        <dbReference type="ARBA" id="ARBA00023054"/>
    </source>
</evidence>
<keyword evidence="5" id="KW-0804">Transcription</keyword>
<feature type="compositionally biased region" description="Basic and acidic residues" evidence="7">
    <location>
        <begin position="96"/>
        <end position="161"/>
    </location>
</feature>
<organism evidence="8 9">
    <name type="scientific">Paramuricea clavata</name>
    <name type="common">Red gorgonian</name>
    <name type="synonym">Violescent sea-whip</name>
    <dbReference type="NCBI Taxonomy" id="317549"/>
    <lineage>
        <taxon>Eukaryota</taxon>
        <taxon>Metazoa</taxon>
        <taxon>Cnidaria</taxon>
        <taxon>Anthozoa</taxon>
        <taxon>Octocorallia</taxon>
        <taxon>Malacalcyonacea</taxon>
        <taxon>Plexauridae</taxon>
        <taxon>Paramuricea</taxon>
    </lineage>
</organism>
<feature type="compositionally biased region" description="Pro residues" evidence="7">
    <location>
        <begin position="417"/>
        <end position="428"/>
    </location>
</feature>
<protein>
    <submittedName>
        <fullName evidence="8">Msx2-interacting -like</fullName>
    </submittedName>
</protein>
<comment type="subcellular location">
    <subcellularLocation>
        <location evidence="1">Nucleus</location>
    </subcellularLocation>
</comment>
<evidence type="ECO:0000256" key="3">
    <source>
        <dbReference type="ARBA" id="ARBA00023015"/>
    </source>
</evidence>
<gene>
    <name evidence="8" type="ORF">PACLA_8A007757</name>
</gene>
<dbReference type="Pfam" id="PF07744">
    <property type="entry name" value="SPOC"/>
    <property type="match status" value="1"/>
</dbReference>
<sequence>MRPRGKMYDEPMRPRHGMRGPGPKYHPYDHGYDRGPPFVDRGPRPYDEYFRGGSGGYDSDDFGQELREYSRERAREREPDRRVEPQPPRRRHHRGHPPDMDSDGERYYSRPEHSDVWPGDAGRERGSPDVDPREDGHARRGEKRKDGDKRVQERRVEDKRPAVPAVRMRYDSEEDIENAEPPPPAEKKERSRDKSLRKKPIDARDEDDNPDFYPTGYDKTYDDGKVKSVVSKRKVKTKEGTSAEEEIVPPEELPLPPDEDTLSRKDERGSDKASKKLKKEAKKKRKHKKSPENLPPDEEPLNSNPGPVDFEEKYEPHESRAEKSRVSPEPERKVRKSDVVMKSVVVERPRSPTPEEHLTRKRAHSPERDVEYPREDDSHRVDHTRGGKNSRHVESGRHDNSHRYDEVKPKKQRPSTEAPPPPPPPPPYNQNGSSDSTFQTSGAPRNAFVPTSSPNIDVSVPSRNTFQQHPTEVNPSVTSGGNGKHVKPTSGHPSPTNSPATTQTGSSMVPNSDDTLMELLRRHPVMWQGLLGLKNDSAAIQMHYVSGNSKLAEYSLPKASGATGPNGITLPPILKIAQRMRMELSQLDGVTKRMQFDNEHCLLLALPCGRDPLDVHAQTRALKNGFIAYLQQKQAAGIINIAQPGSQQASFVLHVFPPCDFTHSHLSRVAPNLLDSATDSGHLMVVVATV</sequence>
<dbReference type="InterPro" id="IPR010912">
    <property type="entry name" value="SPOC_met"/>
</dbReference>
<accession>A0A6S7KEQ1</accession>